<keyword evidence="1" id="KW-0812">Transmembrane</keyword>
<reference evidence="3" key="1">
    <citation type="submission" date="2017-01" db="EMBL/GenBank/DDBJ databases">
        <title>Genome sequence of Rouxiella sp. ERMR1:05.</title>
        <authorList>
            <person name="Kumar R."/>
            <person name="Singh D."/>
            <person name="Kumar S."/>
        </authorList>
    </citation>
    <scope>NUCLEOTIDE SEQUENCE [LARGE SCALE GENOMIC DNA]</scope>
    <source>
        <strain evidence="3">ERMR1:05</strain>
        <plasmid evidence="3">unnamed3</plasmid>
    </source>
</reference>
<proteinExistence type="predicted"/>
<dbReference type="Proteomes" id="UP000239197">
    <property type="component" value="Plasmid unnamed3"/>
</dbReference>
<organism evidence="2 3">
    <name type="scientific">Rahnella sikkimica</name>
    <dbReference type="NCBI Taxonomy" id="1805933"/>
    <lineage>
        <taxon>Bacteria</taxon>
        <taxon>Pseudomonadati</taxon>
        <taxon>Pseudomonadota</taxon>
        <taxon>Gammaproteobacteria</taxon>
        <taxon>Enterobacterales</taxon>
        <taxon>Yersiniaceae</taxon>
        <taxon>Rahnella</taxon>
    </lineage>
</organism>
<keyword evidence="3" id="KW-1185">Reference proteome</keyword>
<evidence type="ECO:0000256" key="1">
    <source>
        <dbReference type="SAM" id="Phobius"/>
    </source>
</evidence>
<dbReference type="AlphaFoldDB" id="A0A2L1UZ35"/>
<dbReference type="RefSeq" id="WP_104925525.1">
    <property type="nucleotide sequence ID" value="NZ_CP019065.1"/>
</dbReference>
<feature type="transmembrane region" description="Helical" evidence="1">
    <location>
        <begin position="141"/>
        <end position="165"/>
    </location>
</feature>
<evidence type="ECO:0000313" key="3">
    <source>
        <dbReference type="Proteomes" id="UP000239197"/>
    </source>
</evidence>
<sequence length="166" mass="19684">MQYDHKQEAKQFRRVMLDVMEICPQRFQEDILLSMAMLDETRDFFFPGEIADLLDFFHRLQGGRLVSRYSAHQKALLSNIILWLEAAHLHHYRKSYCHLTGEPRYKEFLRLKQAQKQDLERMMSSIRKSGAREIIITDLPYVSSLSIGLIIFVSLTLAIAFYHFYH</sequence>
<evidence type="ECO:0000313" key="2">
    <source>
        <dbReference type="EMBL" id="AVF38206.1"/>
    </source>
</evidence>
<protein>
    <submittedName>
        <fullName evidence="2">Uncharacterized protein</fullName>
    </submittedName>
</protein>
<keyword evidence="1" id="KW-1133">Transmembrane helix</keyword>
<gene>
    <name evidence="2" type="ORF">BV494_25345</name>
</gene>
<dbReference type="EMBL" id="CP019065">
    <property type="protein sequence ID" value="AVF38206.1"/>
    <property type="molecule type" value="Genomic_DNA"/>
</dbReference>
<dbReference type="KEGG" id="rox:BV494_25345"/>
<geneLocation type="plasmid" evidence="2 3">
    <name>unnamed3</name>
</geneLocation>
<accession>A0A2L1UZ35</accession>
<keyword evidence="1" id="KW-0472">Membrane</keyword>
<name>A0A2L1UZ35_9GAMM</name>
<keyword evidence="2" id="KW-0614">Plasmid</keyword>
<dbReference type="OrthoDB" id="9968869at2"/>